<dbReference type="GO" id="GO:0006955">
    <property type="term" value="P:immune response"/>
    <property type="evidence" value="ECO:0000318"/>
    <property type="project" value="GO_Central"/>
</dbReference>
<dbReference type="SMART" id="SM00220">
    <property type="entry name" value="S_TKc"/>
    <property type="match status" value="1"/>
</dbReference>
<dbReference type="OMA" id="CERQQEV"/>
<dbReference type="PANTHER" id="PTHR27002">
    <property type="entry name" value="RECEPTOR-LIKE SERINE/THREONINE-PROTEIN KINASE SD1-8"/>
    <property type="match status" value="1"/>
</dbReference>
<dbReference type="AlphaFoldDB" id="K4DGL2"/>
<keyword evidence="5" id="KW-0418">Kinase</keyword>
<dbReference type="EC" id="2.7.11.1" evidence="1"/>
<comment type="catalytic activity">
    <reaction evidence="8">
        <text>L-seryl-[protein] + ATP = O-phospho-L-seryl-[protein] + ADP + H(+)</text>
        <dbReference type="Rhea" id="RHEA:17989"/>
        <dbReference type="Rhea" id="RHEA-COMP:9863"/>
        <dbReference type="Rhea" id="RHEA-COMP:11604"/>
        <dbReference type="ChEBI" id="CHEBI:15378"/>
        <dbReference type="ChEBI" id="CHEBI:29999"/>
        <dbReference type="ChEBI" id="CHEBI:30616"/>
        <dbReference type="ChEBI" id="CHEBI:83421"/>
        <dbReference type="ChEBI" id="CHEBI:456216"/>
        <dbReference type="EC" id="2.7.11.1"/>
    </reaction>
</comment>
<evidence type="ECO:0000256" key="6">
    <source>
        <dbReference type="ARBA" id="ARBA00022840"/>
    </source>
</evidence>
<dbReference type="InterPro" id="IPR000719">
    <property type="entry name" value="Prot_kinase_dom"/>
</dbReference>
<keyword evidence="3" id="KW-0808">Transferase</keyword>
<evidence type="ECO:0000256" key="3">
    <source>
        <dbReference type="ARBA" id="ARBA00022679"/>
    </source>
</evidence>
<keyword evidence="6" id="KW-0067">ATP-binding</keyword>
<dbReference type="PANTHER" id="PTHR27002:SF1050">
    <property type="entry name" value="CYSTEINE-RICH RECEPTOR-LIKE PROTEIN KINASE 5"/>
    <property type="match status" value="1"/>
</dbReference>
<dbReference type="GO" id="GO:0005524">
    <property type="term" value="F:ATP binding"/>
    <property type="evidence" value="ECO:0007669"/>
    <property type="project" value="UniProtKB-KW"/>
</dbReference>
<dbReference type="PROSITE" id="PS00108">
    <property type="entry name" value="PROTEIN_KINASE_ST"/>
    <property type="match status" value="1"/>
</dbReference>
<accession>K4DGL2</accession>
<dbReference type="InterPro" id="IPR011009">
    <property type="entry name" value="Kinase-like_dom_sf"/>
</dbReference>
<name>K4DGL2_SOLLC</name>
<organism evidence="10">
    <name type="scientific">Solanum lycopersicum</name>
    <name type="common">Tomato</name>
    <name type="synonym">Lycopersicon esculentum</name>
    <dbReference type="NCBI Taxonomy" id="4081"/>
    <lineage>
        <taxon>Eukaryota</taxon>
        <taxon>Viridiplantae</taxon>
        <taxon>Streptophyta</taxon>
        <taxon>Embryophyta</taxon>
        <taxon>Tracheophyta</taxon>
        <taxon>Spermatophyta</taxon>
        <taxon>Magnoliopsida</taxon>
        <taxon>eudicotyledons</taxon>
        <taxon>Gunneridae</taxon>
        <taxon>Pentapetalae</taxon>
        <taxon>asterids</taxon>
        <taxon>lamiids</taxon>
        <taxon>Solanales</taxon>
        <taxon>Solanaceae</taxon>
        <taxon>Solanoideae</taxon>
        <taxon>Solaneae</taxon>
        <taxon>Solanum</taxon>
        <taxon>Solanum subgen. Lycopersicon</taxon>
    </lineage>
</organism>
<proteinExistence type="predicted"/>
<dbReference type="PROSITE" id="PS50011">
    <property type="entry name" value="PROTEIN_KINASE_DOM"/>
    <property type="match status" value="1"/>
</dbReference>
<evidence type="ECO:0000256" key="1">
    <source>
        <dbReference type="ARBA" id="ARBA00012513"/>
    </source>
</evidence>
<feature type="domain" description="Protein kinase" evidence="9">
    <location>
        <begin position="1"/>
        <end position="168"/>
    </location>
</feature>
<evidence type="ECO:0000256" key="4">
    <source>
        <dbReference type="ARBA" id="ARBA00022741"/>
    </source>
</evidence>
<evidence type="ECO:0000256" key="8">
    <source>
        <dbReference type="ARBA" id="ARBA00048679"/>
    </source>
</evidence>
<sequence length="168" mass="19272">MCVAVDLSGILTAESVQYDFSTIQFATNYFSIENKIGVGGFDITVKRLSRRSSQGVKEFKNEVVLVAKLQHRNLVRLLDLCLEREEKILIYEFVSNKSLDYFLFKQTTLDWSVRDKIIKGIVRGLIYLHEDSRPRIIHRDLKASNILLDKDMNPKISDFGMANIIVGT</sequence>
<dbReference type="HOGENOM" id="CLU_000288_21_7_1"/>
<dbReference type="FunFam" id="1.10.510.10:FF:001023">
    <property type="entry name" value="Os07g0541700 protein"/>
    <property type="match status" value="1"/>
</dbReference>
<dbReference type="SMR" id="K4DGL2"/>
<dbReference type="Gene3D" id="3.30.200.20">
    <property type="entry name" value="Phosphorylase Kinase, domain 1"/>
    <property type="match status" value="1"/>
</dbReference>
<dbReference type="Gene3D" id="1.10.510.10">
    <property type="entry name" value="Transferase(Phosphotransferase) domain 1"/>
    <property type="match status" value="1"/>
</dbReference>
<dbReference type="Proteomes" id="UP000004994">
    <property type="component" value="Chromosome 12"/>
</dbReference>
<keyword evidence="2" id="KW-0723">Serine/threonine-protein kinase</keyword>
<reference evidence="10" key="2">
    <citation type="submission" date="2015-06" db="UniProtKB">
        <authorList>
            <consortium name="EnsemblPlants"/>
        </authorList>
    </citation>
    <scope>IDENTIFICATION</scope>
    <source>
        <strain evidence="10">cv. Heinz 1706</strain>
    </source>
</reference>
<keyword evidence="11" id="KW-1185">Reference proteome</keyword>
<reference evidence="10" key="1">
    <citation type="journal article" date="2012" name="Nature">
        <title>The tomato genome sequence provides insights into fleshy fruit evolution.</title>
        <authorList>
            <consortium name="Tomato Genome Consortium"/>
        </authorList>
    </citation>
    <scope>NUCLEOTIDE SEQUENCE [LARGE SCALE GENOMIC DNA]</scope>
    <source>
        <strain evidence="10">cv. Heinz 1706</strain>
    </source>
</reference>
<evidence type="ECO:0000313" key="11">
    <source>
        <dbReference type="Proteomes" id="UP000004994"/>
    </source>
</evidence>
<evidence type="ECO:0000256" key="5">
    <source>
        <dbReference type="ARBA" id="ARBA00022777"/>
    </source>
</evidence>
<dbReference type="Pfam" id="PF00069">
    <property type="entry name" value="Pkinase"/>
    <property type="match status" value="1"/>
</dbReference>
<protein>
    <recommendedName>
        <fullName evidence="1">non-specific serine/threonine protein kinase</fullName>
        <ecNumber evidence="1">2.7.11.1</ecNumber>
    </recommendedName>
</protein>
<dbReference type="Gramene" id="Solyc12g087910.1.1">
    <property type="protein sequence ID" value="Solyc12g087910.1.1"/>
    <property type="gene ID" value="Solyc12g087910.1"/>
</dbReference>
<dbReference type="GO" id="GO:0004674">
    <property type="term" value="F:protein serine/threonine kinase activity"/>
    <property type="evidence" value="ECO:0000318"/>
    <property type="project" value="GO_Central"/>
</dbReference>
<dbReference type="InterPro" id="IPR008271">
    <property type="entry name" value="Ser/Thr_kinase_AS"/>
</dbReference>
<dbReference type="PhylomeDB" id="K4DGL2"/>
<dbReference type="SUPFAM" id="SSF56112">
    <property type="entry name" value="Protein kinase-like (PK-like)"/>
    <property type="match status" value="1"/>
</dbReference>
<evidence type="ECO:0000256" key="2">
    <source>
        <dbReference type="ARBA" id="ARBA00022527"/>
    </source>
</evidence>
<dbReference type="EnsemblPlants" id="Solyc12g087910.1.1">
    <property type="protein sequence ID" value="Solyc12g087910.1.1"/>
    <property type="gene ID" value="Solyc12g087910.1"/>
</dbReference>
<dbReference type="InParanoid" id="K4DGL2"/>
<comment type="catalytic activity">
    <reaction evidence="7">
        <text>L-threonyl-[protein] + ATP = O-phospho-L-threonyl-[protein] + ADP + H(+)</text>
        <dbReference type="Rhea" id="RHEA:46608"/>
        <dbReference type="Rhea" id="RHEA-COMP:11060"/>
        <dbReference type="Rhea" id="RHEA-COMP:11605"/>
        <dbReference type="ChEBI" id="CHEBI:15378"/>
        <dbReference type="ChEBI" id="CHEBI:30013"/>
        <dbReference type="ChEBI" id="CHEBI:30616"/>
        <dbReference type="ChEBI" id="CHEBI:61977"/>
        <dbReference type="ChEBI" id="CHEBI:456216"/>
        <dbReference type="EC" id="2.7.11.1"/>
    </reaction>
</comment>
<dbReference type="GO" id="GO:0005886">
    <property type="term" value="C:plasma membrane"/>
    <property type="evidence" value="ECO:0000318"/>
    <property type="project" value="GO_Central"/>
</dbReference>
<dbReference type="eggNOG" id="ENOG502QWDY">
    <property type="taxonomic scope" value="Eukaryota"/>
</dbReference>
<evidence type="ECO:0000313" key="10">
    <source>
        <dbReference type="EnsemblPlants" id="Solyc12g087910.1.1"/>
    </source>
</evidence>
<keyword evidence="4" id="KW-0547">Nucleotide-binding</keyword>
<evidence type="ECO:0000256" key="7">
    <source>
        <dbReference type="ARBA" id="ARBA00047899"/>
    </source>
</evidence>
<dbReference type="PaxDb" id="4081-Solyc12g087910.1.1"/>
<dbReference type="GO" id="GO:0007165">
    <property type="term" value="P:signal transduction"/>
    <property type="evidence" value="ECO:0000318"/>
    <property type="project" value="GO_Central"/>
</dbReference>
<evidence type="ECO:0000259" key="9">
    <source>
        <dbReference type="PROSITE" id="PS50011"/>
    </source>
</evidence>